<dbReference type="GO" id="GO:0016740">
    <property type="term" value="F:transferase activity"/>
    <property type="evidence" value="ECO:0007669"/>
    <property type="project" value="UniProtKB-KW"/>
</dbReference>
<comment type="caution">
    <text evidence="1">The sequence shown here is derived from an EMBL/GenBank/DDBJ whole genome shotgun (WGS) entry which is preliminary data.</text>
</comment>
<protein>
    <submittedName>
        <fullName evidence="1">CoA transferase</fullName>
    </submittedName>
</protein>
<dbReference type="InterPro" id="IPR044855">
    <property type="entry name" value="CoA-Trfase_III_dom3_sf"/>
</dbReference>
<dbReference type="PANTHER" id="PTHR48228">
    <property type="entry name" value="SUCCINYL-COA--D-CITRAMALATE COA-TRANSFERASE"/>
    <property type="match status" value="1"/>
</dbReference>
<dbReference type="Proteomes" id="UP000429229">
    <property type="component" value="Unassembled WGS sequence"/>
</dbReference>
<evidence type="ECO:0000313" key="1">
    <source>
        <dbReference type="EMBL" id="MXP10304.1"/>
    </source>
</evidence>
<dbReference type="EMBL" id="WTYR01000001">
    <property type="protein sequence ID" value="MXP10304.1"/>
    <property type="molecule type" value="Genomic_DNA"/>
</dbReference>
<dbReference type="RefSeq" id="WP_160616923.1">
    <property type="nucleotide sequence ID" value="NZ_WTYR01000001.1"/>
</dbReference>
<accession>A0A6I4U4L1</accession>
<reference evidence="1 2" key="1">
    <citation type="submission" date="2019-12" db="EMBL/GenBank/DDBJ databases">
        <title>Genomic-based taxomic classification of the family Erythrobacteraceae.</title>
        <authorList>
            <person name="Xu L."/>
        </authorList>
    </citation>
    <scope>NUCLEOTIDE SEQUENCE [LARGE SCALE GENOMIC DNA]</scope>
    <source>
        <strain evidence="1 2">LMG 29519</strain>
    </source>
</reference>
<sequence length="379" mass="40267">MAGPLEGLRIVEMAGIGPGPFAGMMLADHGAEVIRVERPGAGARVAAQRDVLARGRRSIALDVKSDEGRAITRELCKSADGLIEGYRPGVMERLGLGPDVLLEDNPKLVYGRMTGWGQDGPYADAAGHDINYIALSGALYHYGRAGGKPTPPINMVGDFGGGGMMLAYGMVSALLHVARGGDGQVIDAAMTDGSALLMGMIWGMRNAGVWTDARGTNALDTGTHYYDTYQCADGEYISIGSIEPQFYAELRRLAELEDDPEFDRQHDPAAWGNLKTKLATLFRTRTRQQWCDLMEHTDVCFAPVLSMGEAPEHPHNKARGTFVEVGGDIQPGPAPRYSATVTDAPRPGAEVGADGGAILGELGWDDARIAAARESGAIG</sequence>
<keyword evidence="1" id="KW-0808">Transferase</keyword>
<evidence type="ECO:0000313" key="2">
    <source>
        <dbReference type="Proteomes" id="UP000429229"/>
    </source>
</evidence>
<gene>
    <name evidence="1" type="ORF">GRI68_08935</name>
</gene>
<dbReference type="InterPro" id="IPR023606">
    <property type="entry name" value="CoA-Trfase_III_dom_1_sf"/>
</dbReference>
<keyword evidence="2" id="KW-1185">Reference proteome</keyword>
<dbReference type="SUPFAM" id="SSF89796">
    <property type="entry name" value="CoA-transferase family III (CaiB/BaiF)"/>
    <property type="match status" value="1"/>
</dbReference>
<organism evidence="1 2">
    <name type="scientific">Alteriqipengyuania halimionae</name>
    <dbReference type="NCBI Taxonomy" id="1926630"/>
    <lineage>
        <taxon>Bacteria</taxon>
        <taxon>Pseudomonadati</taxon>
        <taxon>Pseudomonadota</taxon>
        <taxon>Alphaproteobacteria</taxon>
        <taxon>Sphingomonadales</taxon>
        <taxon>Erythrobacteraceae</taxon>
        <taxon>Alteriqipengyuania</taxon>
    </lineage>
</organism>
<dbReference type="Pfam" id="PF02515">
    <property type="entry name" value="CoA_transf_3"/>
    <property type="match status" value="1"/>
</dbReference>
<proteinExistence type="predicted"/>
<dbReference type="InterPro" id="IPR050509">
    <property type="entry name" value="CoA-transferase_III"/>
</dbReference>
<dbReference type="Gene3D" id="3.40.50.10540">
    <property type="entry name" value="Crotonobetainyl-coa:carnitine coa-transferase, domain 1"/>
    <property type="match status" value="1"/>
</dbReference>
<dbReference type="AlphaFoldDB" id="A0A6I4U4L1"/>
<dbReference type="PANTHER" id="PTHR48228:SF5">
    <property type="entry name" value="ALPHA-METHYLACYL-COA RACEMASE"/>
    <property type="match status" value="1"/>
</dbReference>
<dbReference type="OrthoDB" id="5720311at2"/>
<name>A0A6I4U4L1_9SPHN</name>
<dbReference type="InterPro" id="IPR003673">
    <property type="entry name" value="CoA-Trfase_fam_III"/>
</dbReference>
<dbReference type="Gene3D" id="3.30.1540.10">
    <property type="entry name" value="formyl-coa transferase, domain 3"/>
    <property type="match status" value="1"/>
</dbReference>